<comment type="caution">
    <text evidence="1">The sequence shown here is derived from an EMBL/GenBank/DDBJ whole genome shotgun (WGS) entry which is preliminary data.</text>
</comment>
<proteinExistence type="predicted"/>
<keyword evidence="2" id="KW-1185">Reference proteome</keyword>
<sequence>MKATKMAAAALVLLAFLTMSPQVRSAADCNAVASSLMPCLPYLMGSSSYLPTPQSRCCGVVKQLNWDQACKCLVERLHNAPGWLNVAKAQAIPGACGLNLDTKSCS</sequence>
<dbReference type="EMBL" id="CM055112">
    <property type="protein sequence ID" value="KAJ7517595.1"/>
    <property type="molecule type" value="Genomic_DNA"/>
</dbReference>
<dbReference type="Proteomes" id="UP001162992">
    <property type="component" value="Chromosome 21"/>
</dbReference>
<organism evidence="1 2">
    <name type="scientific">Diphasiastrum complanatum</name>
    <name type="common">Issler's clubmoss</name>
    <name type="synonym">Lycopodium complanatum</name>
    <dbReference type="NCBI Taxonomy" id="34168"/>
    <lineage>
        <taxon>Eukaryota</taxon>
        <taxon>Viridiplantae</taxon>
        <taxon>Streptophyta</taxon>
        <taxon>Embryophyta</taxon>
        <taxon>Tracheophyta</taxon>
        <taxon>Lycopodiopsida</taxon>
        <taxon>Lycopodiales</taxon>
        <taxon>Lycopodiaceae</taxon>
        <taxon>Lycopodioideae</taxon>
        <taxon>Diphasiastrum</taxon>
    </lineage>
</organism>
<gene>
    <name evidence="1" type="ORF">O6H91_21G030800</name>
</gene>
<name>A0ACC2AJJ1_DIPCM</name>
<reference evidence="2" key="1">
    <citation type="journal article" date="2024" name="Proc. Natl. Acad. Sci. U.S.A.">
        <title>Extraordinary preservation of gene collinearity over three hundred million years revealed in homosporous lycophytes.</title>
        <authorList>
            <person name="Li C."/>
            <person name="Wickell D."/>
            <person name="Kuo L.Y."/>
            <person name="Chen X."/>
            <person name="Nie B."/>
            <person name="Liao X."/>
            <person name="Peng D."/>
            <person name="Ji J."/>
            <person name="Jenkins J."/>
            <person name="Williams M."/>
            <person name="Shu S."/>
            <person name="Plott C."/>
            <person name="Barry K."/>
            <person name="Rajasekar S."/>
            <person name="Grimwood J."/>
            <person name="Han X."/>
            <person name="Sun S."/>
            <person name="Hou Z."/>
            <person name="He W."/>
            <person name="Dai G."/>
            <person name="Sun C."/>
            <person name="Schmutz J."/>
            <person name="Leebens-Mack J.H."/>
            <person name="Li F.W."/>
            <person name="Wang L."/>
        </authorList>
    </citation>
    <scope>NUCLEOTIDE SEQUENCE [LARGE SCALE GENOMIC DNA]</scope>
    <source>
        <strain evidence="2">cv. PW_Plant_1</strain>
    </source>
</reference>
<evidence type="ECO:0000313" key="1">
    <source>
        <dbReference type="EMBL" id="KAJ7517595.1"/>
    </source>
</evidence>
<evidence type="ECO:0000313" key="2">
    <source>
        <dbReference type="Proteomes" id="UP001162992"/>
    </source>
</evidence>
<accession>A0ACC2AJJ1</accession>
<protein>
    <submittedName>
        <fullName evidence="1">Uncharacterized protein</fullName>
    </submittedName>
</protein>